<evidence type="ECO:0000313" key="3">
    <source>
        <dbReference type="Proteomes" id="UP000176511"/>
    </source>
</evidence>
<dbReference type="Pfam" id="PF01145">
    <property type="entry name" value="Band_7"/>
    <property type="match status" value="1"/>
</dbReference>
<evidence type="ECO:0000313" key="2">
    <source>
        <dbReference type="EMBL" id="OGG62439.1"/>
    </source>
</evidence>
<dbReference type="PANTHER" id="PTHR43327">
    <property type="entry name" value="STOMATIN-LIKE PROTEIN 2, MITOCHONDRIAL"/>
    <property type="match status" value="1"/>
</dbReference>
<dbReference type="CDD" id="cd03407">
    <property type="entry name" value="SPFH_like_u4"/>
    <property type="match status" value="1"/>
</dbReference>
<dbReference type="Gene3D" id="3.30.479.30">
    <property type="entry name" value="Band 7 domain"/>
    <property type="match status" value="1"/>
</dbReference>
<organism evidence="2 3">
    <name type="scientific">Candidatus Kaiserbacteria bacterium RIFCSPHIGHO2_02_FULL_49_34</name>
    <dbReference type="NCBI Taxonomy" id="1798491"/>
    <lineage>
        <taxon>Bacteria</taxon>
        <taxon>Candidatus Kaiseribacteriota</taxon>
    </lineage>
</organism>
<dbReference type="PANTHER" id="PTHR43327:SF10">
    <property type="entry name" value="STOMATIN-LIKE PROTEIN 2, MITOCHONDRIAL"/>
    <property type="match status" value="1"/>
</dbReference>
<dbReference type="AlphaFoldDB" id="A0A1F6DLZ0"/>
<comment type="caution">
    <text evidence="2">The sequence shown here is derived from an EMBL/GenBank/DDBJ whole genome shotgun (WGS) entry which is preliminary data.</text>
</comment>
<keyword evidence="2" id="KW-0378">Hydrolase</keyword>
<dbReference type="Proteomes" id="UP000176511">
    <property type="component" value="Unassembled WGS sequence"/>
</dbReference>
<dbReference type="SMART" id="SM00244">
    <property type="entry name" value="PHB"/>
    <property type="match status" value="1"/>
</dbReference>
<dbReference type="GO" id="GO:0006508">
    <property type="term" value="P:proteolysis"/>
    <property type="evidence" value="ECO:0007669"/>
    <property type="project" value="UniProtKB-KW"/>
</dbReference>
<reference evidence="2 3" key="1">
    <citation type="journal article" date="2016" name="Nat. Commun.">
        <title>Thousands of microbial genomes shed light on interconnected biogeochemical processes in an aquifer system.</title>
        <authorList>
            <person name="Anantharaman K."/>
            <person name="Brown C.T."/>
            <person name="Hug L.A."/>
            <person name="Sharon I."/>
            <person name="Castelle C.J."/>
            <person name="Probst A.J."/>
            <person name="Thomas B.C."/>
            <person name="Singh A."/>
            <person name="Wilkins M.J."/>
            <person name="Karaoz U."/>
            <person name="Brodie E.L."/>
            <person name="Williams K.H."/>
            <person name="Hubbard S.S."/>
            <person name="Banfield J.F."/>
        </authorList>
    </citation>
    <scope>NUCLEOTIDE SEQUENCE [LARGE SCALE GENOMIC DNA]</scope>
</reference>
<dbReference type="GO" id="GO:0008233">
    <property type="term" value="F:peptidase activity"/>
    <property type="evidence" value="ECO:0007669"/>
    <property type="project" value="UniProtKB-KW"/>
</dbReference>
<dbReference type="SUPFAM" id="SSF117892">
    <property type="entry name" value="Band 7/SPFH domain"/>
    <property type="match status" value="1"/>
</dbReference>
<sequence length="305" mass="33424">MDIVLSVIVGLVLLATLYLSFFTVDQQTVAVVQRFGKFARSATPGLSFKLPWIDWVAGTVNLRVQQLNVKVETKTEDNVFVQFMVSVQYFIMPTKVYEAFYKLDDPEKQITSFVFDVVRARVPSIKLDDIFAKKDEIADAVKLELEGVMDDFGYGIVKALVTDIDPDAKVKESMNEINAAQRMRMAASEKGEADRILKVKAAEAEATSKALQGKGIADQRKAIIDGLRESVTEFEQAVPGATAQDVMNLVLMTQYFDTLKDVAGSSQSNTILIPHSPGALSDLAAQMRNAMITADQVTAPKGAAS</sequence>
<dbReference type="InterPro" id="IPR036013">
    <property type="entry name" value="Band_7/SPFH_dom_sf"/>
</dbReference>
<keyword evidence="2" id="KW-0645">Protease</keyword>
<dbReference type="InterPro" id="IPR001107">
    <property type="entry name" value="Band_7"/>
</dbReference>
<gene>
    <name evidence="2" type="ORF">A3C87_02355</name>
</gene>
<proteinExistence type="predicted"/>
<dbReference type="EMBL" id="MFLE01000004">
    <property type="protein sequence ID" value="OGG62439.1"/>
    <property type="molecule type" value="Genomic_DNA"/>
</dbReference>
<name>A0A1F6DLZ0_9BACT</name>
<dbReference type="InterPro" id="IPR050710">
    <property type="entry name" value="Band7/mec-2_domain"/>
</dbReference>
<accession>A0A1F6DLZ0</accession>
<protein>
    <submittedName>
        <fullName evidence="2">Protease</fullName>
    </submittedName>
</protein>
<dbReference type="STRING" id="1798491.A3C87_02355"/>
<evidence type="ECO:0000259" key="1">
    <source>
        <dbReference type="SMART" id="SM00244"/>
    </source>
</evidence>
<feature type="domain" description="Band 7" evidence="1">
    <location>
        <begin position="19"/>
        <end position="178"/>
    </location>
</feature>